<organism evidence="2 3">
    <name type="scientific">Seminavis robusta</name>
    <dbReference type="NCBI Taxonomy" id="568900"/>
    <lineage>
        <taxon>Eukaryota</taxon>
        <taxon>Sar</taxon>
        <taxon>Stramenopiles</taxon>
        <taxon>Ochrophyta</taxon>
        <taxon>Bacillariophyta</taxon>
        <taxon>Bacillariophyceae</taxon>
        <taxon>Bacillariophycidae</taxon>
        <taxon>Naviculales</taxon>
        <taxon>Naviculaceae</taxon>
        <taxon>Seminavis</taxon>
    </lineage>
</organism>
<evidence type="ECO:0000313" key="2">
    <source>
        <dbReference type="EMBL" id="CAB9510097.1"/>
    </source>
</evidence>
<proteinExistence type="predicted"/>
<evidence type="ECO:0000256" key="1">
    <source>
        <dbReference type="SAM" id="MobiDB-lite"/>
    </source>
</evidence>
<keyword evidence="3" id="KW-1185">Reference proteome</keyword>
<accession>A0A9N8DWR6</accession>
<evidence type="ECO:0000313" key="3">
    <source>
        <dbReference type="Proteomes" id="UP001153069"/>
    </source>
</evidence>
<feature type="compositionally biased region" description="Basic residues" evidence="1">
    <location>
        <begin position="100"/>
        <end position="112"/>
    </location>
</feature>
<reference evidence="2" key="1">
    <citation type="submission" date="2020-06" db="EMBL/GenBank/DDBJ databases">
        <authorList>
            <consortium name="Plant Systems Biology data submission"/>
        </authorList>
    </citation>
    <scope>NUCLEOTIDE SEQUENCE</scope>
    <source>
        <strain evidence="2">D6</strain>
    </source>
</reference>
<dbReference type="Proteomes" id="UP001153069">
    <property type="component" value="Unassembled WGS sequence"/>
</dbReference>
<sequence>MLDIVADYSEYRNMCKVSDTTSLTRSDDASSKNAVRKRVSFSDEDQVIMLQRPDPSLLADLFYTAADYRRFRAEYVQEQLMTDNQRQQKTKYASYSSPRKPQRRRSMQRRQPPKIETDSSTVGRRLPPRRLPPRQKTVPPSGGRWSSGVSDKGATAVPRKCCVQRSPLSCHSLH</sequence>
<name>A0A9N8DWR6_9STRA</name>
<feature type="region of interest" description="Disordered" evidence="1">
    <location>
        <begin position="83"/>
        <end position="153"/>
    </location>
</feature>
<dbReference type="EMBL" id="CAICTM010000419">
    <property type="protein sequence ID" value="CAB9510097.1"/>
    <property type="molecule type" value="Genomic_DNA"/>
</dbReference>
<protein>
    <submittedName>
        <fullName evidence="2">Uncharacterized protein</fullName>
    </submittedName>
</protein>
<dbReference type="AlphaFoldDB" id="A0A9N8DWR6"/>
<feature type="compositionally biased region" description="Polar residues" evidence="1">
    <location>
        <begin position="83"/>
        <end position="95"/>
    </location>
</feature>
<comment type="caution">
    <text evidence="2">The sequence shown here is derived from an EMBL/GenBank/DDBJ whole genome shotgun (WGS) entry which is preliminary data.</text>
</comment>
<gene>
    <name evidence="2" type="ORF">SEMRO_420_G139251.1</name>
</gene>